<dbReference type="GO" id="GO:0003677">
    <property type="term" value="F:DNA binding"/>
    <property type="evidence" value="ECO:0007669"/>
    <property type="project" value="InterPro"/>
</dbReference>
<dbReference type="EMBL" id="CP021112">
    <property type="protein sequence ID" value="ARP98551.1"/>
    <property type="molecule type" value="Genomic_DNA"/>
</dbReference>
<dbReference type="SUPFAM" id="SSF88659">
    <property type="entry name" value="Sigma3 and sigma4 domains of RNA polymerase sigma factors"/>
    <property type="match status" value="1"/>
</dbReference>
<dbReference type="Gene3D" id="1.10.1740.10">
    <property type="match status" value="1"/>
</dbReference>
<name>A0A1W6ZMF9_9HYPH</name>
<evidence type="ECO:0000256" key="2">
    <source>
        <dbReference type="ARBA" id="ARBA00023015"/>
    </source>
</evidence>
<dbReference type="NCBIfam" id="TIGR02937">
    <property type="entry name" value="sigma70-ECF"/>
    <property type="match status" value="1"/>
</dbReference>
<dbReference type="InterPro" id="IPR014284">
    <property type="entry name" value="RNA_pol_sigma-70_dom"/>
</dbReference>
<gene>
    <name evidence="5" type="ORF">CAK95_05220</name>
</gene>
<protein>
    <submittedName>
        <fullName evidence="5">Fec I</fullName>
    </submittedName>
</protein>
<evidence type="ECO:0000256" key="4">
    <source>
        <dbReference type="ARBA" id="ARBA00023163"/>
    </source>
</evidence>
<organism evidence="5 6">
    <name type="scientific">Pseudorhodoplanes sinuspersici</name>
    <dbReference type="NCBI Taxonomy" id="1235591"/>
    <lineage>
        <taxon>Bacteria</taxon>
        <taxon>Pseudomonadati</taxon>
        <taxon>Pseudomonadota</taxon>
        <taxon>Alphaproteobacteria</taxon>
        <taxon>Hyphomicrobiales</taxon>
        <taxon>Pseudorhodoplanes</taxon>
    </lineage>
</organism>
<dbReference type="OrthoDB" id="9794372at2"/>
<dbReference type="GO" id="GO:0016987">
    <property type="term" value="F:sigma factor activity"/>
    <property type="evidence" value="ECO:0007669"/>
    <property type="project" value="UniProtKB-KW"/>
</dbReference>
<dbReference type="Pfam" id="PF04542">
    <property type="entry name" value="Sigma70_r2"/>
    <property type="match status" value="1"/>
</dbReference>
<dbReference type="InterPro" id="IPR039425">
    <property type="entry name" value="RNA_pol_sigma-70-like"/>
</dbReference>
<dbReference type="InterPro" id="IPR013324">
    <property type="entry name" value="RNA_pol_sigma_r3/r4-like"/>
</dbReference>
<dbReference type="InterPro" id="IPR036388">
    <property type="entry name" value="WH-like_DNA-bd_sf"/>
</dbReference>
<dbReference type="Gene3D" id="1.10.10.10">
    <property type="entry name" value="Winged helix-like DNA-binding domain superfamily/Winged helix DNA-binding domain"/>
    <property type="match status" value="1"/>
</dbReference>
<evidence type="ECO:0000313" key="6">
    <source>
        <dbReference type="Proteomes" id="UP000194137"/>
    </source>
</evidence>
<dbReference type="STRING" id="1235591.CAK95_05220"/>
<accession>A0A1W6ZMF9</accession>
<keyword evidence="6" id="KW-1185">Reference proteome</keyword>
<dbReference type="KEGG" id="psin:CAK95_05220"/>
<dbReference type="GO" id="GO:0006352">
    <property type="term" value="P:DNA-templated transcription initiation"/>
    <property type="evidence" value="ECO:0007669"/>
    <property type="project" value="InterPro"/>
</dbReference>
<keyword evidence="2" id="KW-0805">Transcription regulation</keyword>
<dbReference type="PANTHER" id="PTHR43133">
    <property type="entry name" value="RNA POLYMERASE ECF-TYPE SIGMA FACTO"/>
    <property type="match status" value="1"/>
</dbReference>
<evidence type="ECO:0000313" key="5">
    <source>
        <dbReference type="EMBL" id="ARP98551.1"/>
    </source>
</evidence>
<reference evidence="5 6" key="1">
    <citation type="submission" date="2017-05" db="EMBL/GenBank/DDBJ databases">
        <title>Full genome sequence of Pseudorhodoplanes sinuspersici.</title>
        <authorList>
            <person name="Dastgheib S.M.M."/>
            <person name="Shavandi M."/>
            <person name="Tirandaz H."/>
        </authorList>
    </citation>
    <scope>NUCLEOTIDE SEQUENCE [LARGE SCALE GENOMIC DNA]</scope>
    <source>
        <strain evidence="5 6">RIPI110</strain>
    </source>
</reference>
<dbReference type="InterPro" id="IPR007627">
    <property type="entry name" value="RNA_pol_sigma70_r2"/>
</dbReference>
<dbReference type="InterPro" id="IPR013325">
    <property type="entry name" value="RNA_pol_sigma_r2"/>
</dbReference>
<comment type="similarity">
    <text evidence="1">Belongs to the sigma-70 factor family. ECF subfamily.</text>
</comment>
<dbReference type="AlphaFoldDB" id="A0A1W6ZMF9"/>
<proteinExistence type="inferred from homology"/>
<dbReference type="Proteomes" id="UP000194137">
    <property type="component" value="Chromosome"/>
</dbReference>
<evidence type="ECO:0000256" key="3">
    <source>
        <dbReference type="ARBA" id="ARBA00023082"/>
    </source>
</evidence>
<dbReference type="PANTHER" id="PTHR43133:SF63">
    <property type="entry name" value="RNA POLYMERASE SIGMA FACTOR FECI-RELATED"/>
    <property type="match status" value="1"/>
</dbReference>
<keyword evidence="3" id="KW-0731">Sigma factor</keyword>
<dbReference type="InterPro" id="IPR013249">
    <property type="entry name" value="RNA_pol_sigma70_r4_t2"/>
</dbReference>
<dbReference type="Pfam" id="PF08281">
    <property type="entry name" value="Sigma70_r4_2"/>
    <property type="match status" value="1"/>
</dbReference>
<sequence length="164" mass="18880">MWDLQDLFRRHHRDLVRFLRRRVSSPEVAADLTQELFLRLLTATPAAPVLDSRGYLFRAAGNLAINHNRRERLVKFDDPACLDAIADDAPCAERLLLSRQELAIVAKTLTEFPPLHREIFMLSRVDGLSFSQIGVKLGVPRQRAFDHLVRIVTRLQIRLGEFSR</sequence>
<dbReference type="SUPFAM" id="SSF88946">
    <property type="entry name" value="Sigma2 domain of RNA polymerase sigma factors"/>
    <property type="match status" value="1"/>
</dbReference>
<dbReference type="RefSeq" id="WP_086086974.1">
    <property type="nucleotide sequence ID" value="NZ_CP021112.1"/>
</dbReference>
<keyword evidence="4" id="KW-0804">Transcription</keyword>
<evidence type="ECO:0000256" key="1">
    <source>
        <dbReference type="ARBA" id="ARBA00010641"/>
    </source>
</evidence>